<proteinExistence type="predicted"/>
<evidence type="ECO:0000313" key="2">
    <source>
        <dbReference type="Proteomes" id="UP000027725"/>
    </source>
</evidence>
<name>A0A074U3P8_9RHOB</name>
<dbReference type="Proteomes" id="UP000027725">
    <property type="component" value="Unassembled WGS sequence"/>
</dbReference>
<dbReference type="OrthoDB" id="5298197at2"/>
<dbReference type="STRING" id="1185766.SAMN05216224_10127"/>
<evidence type="ECO:0008006" key="3">
    <source>
        <dbReference type="Google" id="ProtNLM"/>
    </source>
</evidence>
<organism evidence="1 2">
    <name type="scientific">Thioclava dalianensis</name>
    <dbReference type="NCBI Taxonomy" id="1185766"/>
    <lineage>
        <taxon>Bacteria</taxon>
        <taxon>Pseudomonadati</taxon>
        <taxon>Pseudomonadota</taxon>
        <taxon>Alphaproteobacteria</taxon>
        <taxon>Rhodobacterales</taxon>
        <taxon>Paracoccaceae</taxon>
        <taxon>Thioclava</taxon>
    </lineage>
</organism>
<dbReference type="eggNOG" id="COG4729">
    <property type="taxonomic scope" value="Bacteria"/>
</dbReference>
<accession>A0A074U3P8</accession>
<comment type="caution">
    <text evidence="1">The sequence shown here is derived from an EMBL/GenBank/DDBJ whole genome shotgun (WGS) entry which is preliminary data.</text>
</comment>
<dbReference type="RefSeq" id="WP_038066944.1">
    <property type="nucleotide sequence ID" value="NZ_FOVB01000001.1"/>
</dbReference>
<protein>
    <recommendedName>
        <fullName evidence="3">DUF1850 domain-containing protein</fullName>
    </recommendedName>
</protein>
<gene>
    <name evidence="1" type="ORF">DL1_04895</name>
</gene>
<reference evidence="1 2" key="1">
    <citation type="submission" date="2014-03" db="EMBL/GenBank/DDBJ databases">
        <title>The draft genome sequence of Thioclava dalianensis DLFJ1-1.</title>
        <authorList>
            <person name="Lai Q."/>
            <person name="Shao Z."/>
        </authorList>
    </citation>
    <scope>NUCLEOTIDE SEQUENCE [LARGE SCALE GENOMIC DNA]</scope>
    <source>
        <strain evidence="1 2">DLFJ1-1</strain>
    </source>
</reference>
<dbReference type="EMBL" id="JHEH01000016">
    <property type="protein sequence ID" value="KEP69232.1"/>
    <property type="molecule type" value="Genomic_DNA"/>
</dbReference>
<dbReference type="AlphaFoldDB" id="A0A074U3P8"/>
<keyword evidence="2" id="KW-1185">Reference proteome</keyword>
<evidence type="ECO:0000313" key="1">
    <source>
        <dbReference type="EMBL" id="KEP69232.1"/>
    </source>
</evidence>
<sequence>MSACLMIGAAMVALAPSGQFTLEWTHSVEKEGWREHWQVTDDHRLRLEGAAVKGSGAGMEPGPGGHFEKGWWVWTTDGPVVPALELAASGATVSGWSFCSGHQCRVIGAEREAPVRLAPCAKDDAGAGG</sequence>
<dbReference type="InterPro" id="IPR015001">
    <property type="entry name" value="DUF1850"/>
</dbReference>
<dbReference type="Pfam" id="PF08905">
    <property type="entry name" value="DUF1850"/>
    <property type="match status" value="1"/>
</dbReference>